<evidence type="ECO:0000313" key="6">
    <source>
        <dbReference type="Proteomes" id="UP000284824"/>
    </source>
</evidence>
<dbReference type="Gene3D" id="2.130.10.130">
    <property type="entry name" value="Integrin alpha, N-terminal"/>
    <property type="match status" value="2"/>
</dbReference>
<evidence type="ECO:0000256" key="1">
    <source>
        <dbReference type="ARBA" id="ARBA00022729"/>
    </source>
</evidence>
<comment type="caution">
    <text evidence="5">The sequence shown here is derived from an EMBL/GenBank/DDBJ whole genome shotgun (WGS) entry which is preliminary data.</text>
</comment>
<gene>
    <name evidence="5" type="ORF">EDD27_9790</name>
</gene>
<keyword evidence="6" id="KW-1185">Reference proteome</keyword>
<evidence type="ECO:0000256" key="3">
    <source>
        <dbReference type="SAM" id="SignalP"/>
    </source>
</evidence>
<dbReference type="InterPro" id="IPR013517">
    <property type="entry name" value="FG-GAP"/>
</dbReference>
<feature type="signal peptide" evidence="3">
    <location>
        <begin position="1"/>
        <end position="25"/>
    </location>
</feature>
<keyword evidence="2" id="KW-0456">Lyase</keyword>
<evidence type="ECO:0000259" key="4">
    <source>
        <dbReference type="Pfam" id="PF05426"/>
    </source>
</evidence>
<dbReference type="SUPFAM" id="SSF48230">
    <property type="entry name" value="Chondroitin AC/alginate lyase"/>
    <property type="match status" value="1"/>
</dbReference>
<keyword evidence="1 3" id="KW-0732">Signal</keyword>
<dbReference type="InterPro" id="IPR028994">
    <property type="entry name" value="Integrin_alpha_N"/>
</dbReference>
<dbReference type="Pfam" id="PF13517">
    <property type="entry name" value="FG-GAP_3"/>
    <property type="match status" value="2"/>
</dbReference>
<accession>A0A438MMF3</accession>
<evidence type="ECO:0000313" key="5">
    <source>
        <dbReference type="EMBL" id="RVX46878.1"/>
    </source>
</evidence>
<name>A0A438MMF3_9ACTN</name>
<dbReference type="EMBL" id="SAUN01000001">
    <property type="protein sequence ID" value="RVX46878.1"/>
    <property type="molecule type" value="Genomic_DNA"/>
</dbReference>
<organism evidence="5 6">
    <name type="scientific">Nonomuraea polychroma</name>
    <dbReference type="NCBI Taxonomy" id="46176"/>
    <lineage>
        <taxon>Bacteria</taxon>
        <taxon>Bacillati</taxon>
        <taxon>Actinomycetota</taxon>
        <taxon>Actinomycetes</taxon>
        <taxon>Streptosporangiales</taxon>
        <taxon>Streptosporangiaceae</taxon>
        <taxon>Nonomuraea</taxon>
    </lineage>
</organism>
<dbReference type="Proteomes" id="UP000284824">
    <property type="component" value="Unassembled WGS sequence"/>
</dbReference>
<sequence>MRLARPLAATMLVVAALSVPQPAQAAVFKHPGVLVSRAQLDFVRANLGNEPWKSAWNSLQGSSYASLSYTAKPRAEVKCGPSSNPDYGCSDERKDSMAAYTHALQWYLTKDSRYAVKAIQIMDAWSAVITKHTGDNAPLQTGWAGANFSRAAELIKHTYTGWTQAGRFANKLRTVYLPTLIAGRPNNNGNWELIMTDAAIGIAVHLDDRASFDRAIQTWYGRLPAYIYLKTDGSLPKAPPNSKYDTKAEIIDYWHGQTTFVDGLTQETCRDFWHTGWGLAAISHVAETARHQGVDLYAKAKHRLRFAMNFHARLQLGGTVPSWLCGGKVTKDLGKHFEVGYNALHHRLGYDDIPYATQWVEQNRPVGVSHFLGWETLTHAQNPRDAGMSASATPDFNADGIGDIFSAATGTLTVWHGEGGNTFGPATAIGPGWTAFSRPVAGDFNGDGISDLLAVQKDTSTLYVWNGRGADNFTTATELGPGWEPYAGTLMSLGDVDNDGHTDIGAVHADTGTLNIWNGKGANTFATRQAIGPGWTAFSRPIAGDFNGDGIGDLLAVKKDTSTLHVWNGRGADNFTTATELGPGWEPYAGTLMSLGDVNNDGHTDIGAVHSETGTLNIWNGKGANKFGPATAISSGWTPHFQGSAG</sequence>
<evidence type="ECO:0000256" key="2">
    <source>
        <dbReference type="ARBA" id="ARBA00023239"/>
    </source>
</evidence>
<proteinExistence type="predicted"/>
<dbReference type="Gene3D" id="1.50.10.100">
    <property type="entry name" value="Chondroitin AC/alginate lyase"/>
    <property type="match status" value="1"/>
</dbReference>
<dbReference type="PANTHER" id="PTHR44103">
    <property type="entry name" value="PROPROTEIN CONVERTASE P"/>
    <property type="match status" value="1"/>
</dbReference>
<protein>
    <submittedName>
        <fullName evidence="5">VCBS repeat protein</fullName>
    </submittedName>
</protein>
<dbReference type="Pfam" id="PF05426">
    <property type="entry name" value="Alginate_lyase"/>
    <property type="match status" value="1"/>
</dbReference>
<feature type="chain" id="PRO_5019051516" evidence="3">
    <location>
        <begin position="26"/>
        <end position="646"/>
    </location>
</feature>
<reference evidence="5 6" key="1">
    <citation type="submission" date="2019-01" db="EMBL/GenBank/DDBJ databases">
        <title>Sequencing the genomes of 1000 actinobacteria strains.</title>
        <authorList>
            <person name="Klenk H.-P."/>
        </authorList>
    </citation>
    <scope>NUCLEOTIDE SEQUENCE [LARGE SCALE GENOMIC DNA]</scope>
    <source>
        <strain evidence="5 6">DSM 43925</strain>
    </source>
</reference>
<dbReference type="GO" id="GO:0016829">
    <property type="term" value="F:lyase activity"/>
    <property type="evidence" value="ECO:0007669"/>
    <property type="project" value="UniProtKB-KW"/>
</dbReference>
<dbReference type="InterPro" id="IPR008397">
    <property type="entry name" value="Alginate_lyase_dom"/>
</dbReference>
<dbReference type="GO" id="GO:0042597">
    <property type="term" value="C:periplasmic space"/>
    <property type="evidence" value="ECO:0007669"/>
    <property type="project" value="InterPro"/>
</dbReference>
<dbReference type="RefSeq" id="WP_127939396.1">
    <property type="nucleotide sequence ID" value="NZ_SAUN01000001.1"/>
</dbReference>
<feature type="domain" description="Alginate lyase" evidence="4">
    <location>
        <begin position="95"/>
        <end position="313"/>
    </location>
</feature>
<dbReference type="SUPFAM" id="SSF69318">
    <property type="entry name" value="Integrin alpha N-terminal domain"/>
    <property type="match status" value="1"/>
</dbReference>
<dbReference type="AlphaFoldDB" id="A0A438MMF3"/>
<dbReference type="OrthoDB" id="3862295at2"/>
<dbReference type="InterPro" id="IPR008929">
    <property type="entry name" value="Chondroitin_lyas"/>
</dbReference>
<dbReference type="PANTHER" id="PTHR44103:SF1">
    <property type="entry name" value="PROPROTEIN CONVERTASE P"/>
    <property type="match status" value="1"/>
</dbReference>